<dbReference type="OrthoDB" id="576140at2"/>
<dbReference type="InterPro" id="IPR017686">
    <property type="entry name" value="Phg/plasmid-like_prot"/>
</dbReference>
<protein>
    <submittedName>
        <fullName evidence="1">DUF945 domain-containing protein</fullName>
    </submittedName>
</protein>
<dbReference type="RefSeq" id="WP_149854281.1">
    <property type="nucleotide sequence ID" value="NZ_VUOB01000075.1"/>
</dbReference>
<evidence type="ECO:0000313" key="1">
    <source>
        <dbReference type="EMBL" id="KAA2252357.1"/>
    </source>
</evidence>
<gene>
    <name evidence="1" type="ORF">F0L68_35475</name>
</gene>
<reference evidence="1 2" key="2">
    <citation type="submission" date="2019-09" db="EMBL/GenBank/DDBJ databases">
        <authorList>
            <person name="Jin C."/>
        </authorList>
    </citation>
    <scope>NUCLEOTIDE SEQUENCE [LARGE SCALE GENOMIC DNA]</scope>
    <source>
        <strain evidence="1 2">AN110305</strain>
    </source>
</reference>
<accession>A0A5B2WQW2</accession>
<sequence length="329" mass="36200">MSHQIEEFDDDTAAFVSHRQDAWHHLGTTTRDCLTASEVMTKAYLGGWNVRKLPLTAHDVTPTGVVNLEVPGAFATVRSHPKTGAPQPLGTVGNDYTPVQNEEHCELLDLLVDESGAHFETAGSLRGGREVFVTMKLPATLRLAGIDDIDLYIAGLNSHDGTSAFRILLTPVRVVCANTQALAIHRAKSSYAIRHTSGAKARIAQARQALGLVWRYAEAFEAEAERLITTELDMVEFQRIIDRTWPQDTNPSTRADNNTARRNHHLRELFTTAGTQAAIRGTRWAGLQAITEYLDHFAPAKDTTVRATRVLTSAAVAAKKQRAYELLAI</sequence>
<dbReference type="NCBIfam" id="TIGR03299">
    <property type="entry name" value="LGT_TIGR03299"/>
    <property type="match status" value="1"/>
</dbReference>
<organism evidence="1 2">
    <name type="scientific">Solihabitans fulvus</name>
    <dbReference type="NCBI Taxonomy" id="1892852"/>
    <lineage>
        <taxon>Bacteria</taxon>
        <taxon>Bacillati</taxon>
        <taxon>Actinomycetota</taxon>
        <taxon>Actinomycetes</taxon>
        <taxon>Pseudonocardiales</taxon>
        <taxon>Pseudonocardiaceae</taxon>
        <taxon>Solihabitans</taxon>
    </lineage>
</organism>
<evidence type="ECO:0000313" key="2">
    <source>
        <dbReference type="Proteomes" id="UP000323454"/>
    </source>
</evidence>
<comment type="caution">
    <text evidence="1">The sequence shown here is derived from an EMBL/GenBank/DDBJ whole genome shotgun (WGS) entry which is preliminary data.</text>
</comment>
<name>A0A5B2WQW2_9PSEU</name>
<dbReference type="AlphaFoldDB" id="A0A5B2WQW2"/>
<proteinExistence type="predicted"/>
<keyword evidence="2" id="KW-1185">Reference proteome</keyword>
<reference evidence="1 2" key="1">
    <citation type="submission" date="2019-09" db="EMBL/GenBank/DDBJ databases">
        <title>Goodfellowia gen. nov., a new genus of the Pseudonocardineae related to Actinoalloteichus, containing Goodfellowia coeruleoviolacea gen. nov., comb. nov. gen. nov., comb. nov.</title>
        <authorList>
            <person name="Labeda D."/>
        </authorList>
    </citation>
    <scope>NUCLEOTIDE SEQUENCE [LARGE SCALE GENOMIC DNA]</scope>
    <source>
        <strain evidence="1 2">AN110305</strain>
    </source>
</reference>
<dbReference type="EMBL" id="VUOB01000075">
    <property type="protein sequence ID" value="KAA2252357.1"/>
    <property type="molecule type" value="Genomic_DNA"/>
</dbReference>
<dbReference type="Proteomes" id="UP000323454">
    <property type="component" value="Unassembled WGS sequence"/>
</dbReference>
<dbReference type="InterPro" id="IPR026325">
    <property type="entry name" value="DUF932"/>
</dbReference>
<dbReference type="Pfam" id="PF06067">
    <property type="entry name" value="DUF932"/>
    <property type="match status" value="1"/>
</dbReference>